<reference evidence="1" key="1">
    <citation type="submission" date="2016-10" db="EMBL/GenBank/DDBJ databases">
        <authorList>
            <person name="de Groot N.N."/>
        </authorList>
    </citation>
    <scope>NUCLEOTIDE SEQUENCE</scope>
</reference>
<proteinExistence type="predicted"/>
<dbReference type="EMBL" id="FPHY01000128">
    <property type="protein sequence ID" value="SFV86952.1"/>
    <property type="molecule type" value="Genomic_DNA"/>
</dbReference>
<accession>A0A1W1DYY5</accession>
<name>A0A1W1DYY5_9ZZZZ</name>
<evidence type="ECO:0000313" key="1">
    <source>
        <dbReference type="EMBL" id="SFV86952.1"/>
    </source>
</evidence>
<protein>
    <submittedName>
        <fullName evidence="1">Uncharacterized protein</fullName>
    </submittedName>
</protein>
<organism evidence="1">
    <name type="scientific">hydrothermal vent metagenome</name>
    <dbReference type="NCBI Taxonomy" id="652676"/>
    <lineage>
        <taxon>unclassified sequences</taxon>
        <taxon>metagenomes</taxon>
        <taxon>ecological metagenomes</taxon>
    </lineage>
</organism>
<dbReference type="AlphaFoldDB" id="A0A1W1DYY5"/>
<gene>
    <name evidence="1" type="ORF">MNB_SUP05-SYMBIONT-4-680</name>
</gene>
<sequence length="101" mass="11427">MQGMETMSEAFGSEEVLIGVKEIEMELDMSVLADESLLDDINYGNANQRRRRFQAFKSRLGDANDRLIPSSLEYNVNGGLSSCAALFSIISFYKWYKSLRS</sequence>